<protein>
    <submittedName>
        <fullName evidence="1">MaoC family dehydratase</fullName>
    </submittedName>
</protein>
<dbReference type="InterPro" id="IPR048274">
    <property type="entry name" value="MC_hydratase"/>
</dbReference>
<dbReference type="PANTHER" id="PTHR43664">
    <property type="entry name" value="MONOAMINE OXIDASE-RELATED"/>
    <property type="match status" value="1"/>
</dbReference>
<keyword evidence="2" id="KW-1185">Reference proteome</keyword>
<organism evidence="1 2">
    <name type="scientific">Arcobacter arenosus</name>
    <dbReference type="NCBI Taxonomy" id="2576037"/>
    <lineage>
        <taxon>Bacteria</taxon>
        <taxon>Pseudomonadati</taxon>
        <taxon>Campylobacterota</taxon>
        <taxon>Epsilonproteobacteria</taxon>
        <taxon>Campylobacterales</taxon>
        <taxon>Arcobacteraceae</taxon>
        <taxon>Arcobacter</taxon>
    </lineage>
</organism>
<dbReference type="PIRSF" id="PIRSF021494">
    <property type="entry name" value="Rv0216_prd"/>
    <property type="match status" value="1"/>
</dbReference>
<dbReference type="InterPro" id="IPR016790">
    <property type="entry name" value="Thiol_ester_hydratase_Rv0216"/>
</dbReference>
<dbReference type="Gene3D" id="3.10.129.10">
    <property type="entry name" value="Hotdog Thioesterase"/>
    <property type="match status" value="1"/>
</dbReference>
<proteinExistence type="predicted"/>
<dbReference type="Pfam" id="PF19315">
    <property type="entry name" value="MC_hydratase"/>
    <property type="match status" value="1"/>
</dbReference>
<gene>
    <name evidence="1" type="ORF">FDK22_13895</name>
</gene>
<dbReference type="SUPFAM" id="SSF54637">
    <property type="entry name" value="Thioesterase/thiol ester dehydrase-isomerase"/>
    <property type="match status" value="2"/>
</dbReference>
<dbReference type="InterPro" id="IPR052342">
    <property type="entry name" value="MCH/BMMD"/>
</dbReference>
<comment type="caution">
    <text evidence="1">The sequence shown here is derived from an EMBL/GenBank/DDBJ whole genome shotgun (WGS) entry which is preliminary data.</text>
</comment>
<dbReference type="GO" id="GO:0016829">
    <property type="term" value="F:lyase activity"/>
    <property type="evidence" value="ECO:0007669"/>
    <property type="project" value="InterPro"/>
</dbReference>
<dbReference type="Proteomes" id="UP000308901">
    <property type="component" value="Unassembled WGS sequence"/>
</dbReference>
<evidence type="ECO:0000313" key="2">
    <source>
        <dbReference type="Proteomes" id="UP000308901"/>
    </source>
</evidence>
<accession>A0A5R8XXD9</accession>
<reference evidence="1 2" key="1">
    <citation type="submission" date="2019-05" db="EMBL/GenBank/DDBJ databases">
        <title>Arcobacter sp. nov., isolated from sea sediment.</title>
        <authorList>
            <person name="Kim W."/>
        </authorList>
    </citation>
    <scope>NUCLEOTIDE SEQUENCE [LARGE SCALE GENOMIC DNA]</scope>
    <source>
        <strain evidence="1 2">CAU 1517</strain>
    </source>
</reference>
<dbReference type="EMBL" id="VANU01000007">
    <property type="protein sequence ID" value="TLP35745.1"/>
    <property type="molecule type" value="Genomic_DNA"/>
</dbReference>
<dbReference type="InterPro" id="IPR029069">
    <property type="entry name" value="HotDog_dom_sf"/>
</dbReference>
<evidence type="ECO:0000313" key="1">
    <source>
        <dbReference type="EMBL" id="TLP35745.1"/>
    </source>
</evidence>
<dbReference type="PANTHER" id="PTHR43664:SF1">
    <property type="entry name" value="BETA-METHYLMALYL-COA DEHYDRATASE"/>
    <property type="match status" value="1"/>
</dbReference>
<dbReference type="RefSeq" id="WP_138153591.1">
    <property type="nucleotide sequence ID" value="NZ_CBDDKQ010000004.1"/>
</dbReference>
<sequence>MSKISTKINVGNFFEDFSIGQKIIHPLPRTITEGEVSLYIAFTGSRFALHSSDELAQEIGYNERPIDDILMFHLTFGKSVQDISLNAIANLGYAEISFPNPVFIGDTVRMESTVIGLKENSNGKSGVVYVHSIGYNEQDKEVLNFKRWVMVHKKDKETMIGINEVPTFAESTPIVEDINIPEIDMVDTNATGGEYFFEDYEVGERLNHPEGITIDDSDHTLATKLYQNNAKVHFNDHMMKSTPMGERLMYGGIVISIARAISFNGLQNAQWVYAINSGAHCNPTYAGDTIYAYTEVLDVIDHSRDDLGLLRLRTVAIKNQKSDEIESPKGEDGKYLKNVVLDLDYTVIVPKKKTKKQ</sequence>
<dbReference type="OrthoDB" id="6703795at2"/>
<dbReference type="AlphaFoldDB" id="A0A5R8XXD9"/>
<dbReference type="CDD" id="cd03451">
    <property type="entry name" value="FkbR2"/>
    <property type="match status" value="2"/>
</dbReference>
<name>A0A5R8XXD9_9BACT</name>